<protein>
    <recommendedName>
        <fullName evidence="9">Proteolipid membrane potential modulator</fullName>
    </recommendedName>
</protein>
<dbReference type="OrthoDB" id="2802411at2759"/>
<feature type="transmembrane region" description="Helical" evidence="6">
    <location>
        <begin position="9"/>
        <end position="26"/>
    </location>
</feature>
<keyword evidence="8" id="KW-1185">Reference proteome</keyword>
<dbReference type="Proteomes" id="UP000053660">
    <property type="component" value="Unassembled WGS sequence"/>
</dbReference>
<evidence type="ECO:0000256" key="3">
    <source>
        <dbReference type="ARBA" id="ARBA00022692"/>
    </source>
</evidence>
<gene>
    <name evidence="7" type="ORF">OESDEN_21488</name>
</gene>
<comment type="similarity">
    <text evidence="2">Belongs to the UPF0057 (PMP3) family.</text>
</comment>
<evidence type="ECO:0000256" key="1">
    <source>
        <dbReference type="ARBA" id="ARBA00004370"/>
    </source>
</evidence>
<dbReference type="InterPro" id="IPR000612">
    <property type="entry name" value="PMP3"/>
</dbReference>
<evidence type="ECO:0008006" key="9">
    <source>
        <dbReference type="Google" id="ProtNLM"/>
    </source>
</evidence>
<evidence type="ECO:0000256" key="2">
    <source>
        <dbReference type="ARBA" id="ARBA00009530"/>
    </source>
</evidence>
<evidence type="ECO:0000256" key="4">
    <source>
        <dbReference type="ARBA" id="ARBA00022989"/>
    </source>
</evidence>
<sequence length="69" mass="8118">MEDKTWDDIFIEIFFIIFMPPLAVLYCSKRVGAPVLLCALLTFFLWIPGMLYATCYCFIRRPAKRSTFL</sequence>
<reference evidence="7 8" key="1">
    <citation type="submission" date="2014-03" db="EMBL/GenBank/DDBJ databases">
        <title>Draft genome of the hookworm Oesophagostomum dentatum.</title>
        <authorList>
            <person name="Mitreva M."/>
        </authorList>
    </citation>
    <scope>NUCLEOTIDE SEQUENCE [LARGE SCALE GENOMIC DNA]</scope>
    <source>
        <strain evidence="7 8">OD-Hann</strain>
    </source>
</reference>
<accession>A0A0B1S1R6</accession>
<dbReference type="Pfam" id="PF01679">
    <property type="entry name" value="Pmp3"/>
    <property type="match status" value="1"/>
</dbReference>
<evidence type="ECO:0000256" key="5">
    <source>
        <dbReference type="ARBA" id="ARBA00023136"/>
    </source>
</evidence>
<name>A0A0B1S1R6_OESDE</name>
<proteinExistence type="inferred from homology"/>
<dbReference type="GO" id="GO:0016020">
    <property type="term" value="C:membrane"/>
    <property type="evidence" value="ECO:0007669"/>
    <property type="project" value="UniProtKB-SubCell"/>
</dbReference>
<evidence type="ECO:0000313" key="7">
    <source>
        <dbReference type="EMBL" id="KHJ78884.1"/>
    </source>
</evidence>
<organism evidence="7 8">
    <name type="scientific">Oesophagostomum dentatum</name>
    <name type="common">Nodular worm</name>
    <dbReference type="NCBI Taxonomy" id="61180"/>
    <lineage>
        <taxon>Eukaryota</taxon>
        <taxon>Metazoa</taxon>
        <taxon>Ecdysozoa</taxon>
        <taxon>Nematoda</taxon>
        <taxon>Chromadorea</taxon>
        <taxon>Rhabditida</taxon>
        <taxon>Rhabditina</taxon>
        <taxon>Rhabditomorpha</taxon>
        <taxon>Strongyloidea</taxon>
        <taxon>Strongylidae</taxon>
        <taxon>Oesophagostomum</taxon>
    </lineage>
</organism>
<evidence type="ECO:0000256" key="6">
    <source>
        <dbReference type="SAM" id="Phobius"/>
    </source>
</evidence>
<keyword evidence="3 6" id="KW-0812">Transmembrane</keyword>
<dbReference type="EMBL" id="KN608325">
    <property type="protein sequence ID" value="KHJ78884.1"/>
    <property type="molecule type" value="Genomic_DNA"/>
</dbReference>
<keyword evidence="4 6" id="KW-1133">Transmembrane helix</keyword>
<dbReference type="AlphaFoldDB" id="A0A0B1S1R6"/>
<comment type="subcellular location">
    <subcellularLocation>
        <location evidence="1">Membrane</location>
    </subcellularLocation>
</comment>
<feature type="transmembrane region" description="Helical" evidence="6">
    <location>
        <begin position="32"/>
        <end position="59"/>
    </location>
</feature>
<keyword evidence="5 6" id="KW-0472">Membrane</keyword>
<evidence type="ECO:0000313" key="8">
    <source>
        <dbReference type="Proteomes" id="UP000053660"/>
    </source>
</evidence>